<evidence type="ECO:0000313" key="1">
    <source>
        <dbReference type="EMBL" id="RNA23202.1"/>
    </source>
</evidence>
<dbReference type="AlphaFoldDB" id="A0A3M7RI03"/>
<dbReference type="Proteomes" id="UP000276133">
    <property type="component" value="Unassembled WGS sequence"/>
</dbReference>
<gene>
    <name evidence="1" type="ORF">BpHYR1_006334</name>
</gene>
<organism evidence="1 2">
    <name type="scientific">Brachionus plicatilis</name>
    <name type="common">Marine rotifer</name>
    <name type="synonym">Brachionus muelleri</name>
    <dbReference type="NCBI Taxonomy" id="10195"/>
    <lineage>
        <taxon>Eukaryota</taxon>
        <taxon>Metazoa</taxon>
        <taxon>Spiralia</taxon>
        <taxon>Gnathifera</taxon>
        <taxon>Rotifera</taxon>
        <taxon>Eurotatoria</taxon>
        <taxon>Monogononta</taxon>
        <taxon>Pseudotrocha</taxon>
        <taxon>Ploima</taxon>
        <taxon>Brachionidae</taxon>
        <taxon>Brachionus</taxon>
    </lineage>
</organism>
<keyword evidence="2" id="KW-1185">Reference proteome</keyword>
<name>A0A3M7RI03_BRAPC</name>
<reference evidence="1 2" key="1">
    <citation type="journal article" date="2018" name="Sci. Rep.">
        <title>Genomic signatures of local adaptation to the degree of environmental predictability in rotifers.</title>
        <authorList>
            <person name="Franch-Gras L."/>
            <person name="Hahn C."/>
            <person name="Garcia-Roger E.M."/>
            <person name="Carmona M.J."/>
            <person name="Serra M."/>
            <person name="Gomez A."/>
        </authorList>
    </citation>
    <scope>NUCLEOTIDE SEQUENCE [LARGE SCALE GENOMIC DNA]</scope>
    <source>
        <strain evidence="1">HYR1</strain>
    </source>
</reference>
<proteinExistence type="predicted"/>
<comment type="caution">
    <text evidence="1">The sequence shown here is derived from an EMBL/GenBank/DDBJ whole genome shotgun (WGS) entry which is preliminary data.</text>
</comment>
<accession>A0A3M7RI03</accession>
<dbReference type="EMBL" id="REGN01003329">
    <property type="protein sequence ID" value="RNA23202.1"/>
    <property type="molecule type" value="Genomic_DNA"/>
</dbReference>
<sequence length="128" mass="14936">MSTREEKKAFYFEKTLKTNDNNNMSHSILVDNGEAPRSPFPVPFEQLLRPDTEAKLREFEEFKEEPIQSIKIKLILIKKPEYLTNQQDHDRHLVLELEPCLQPLVVGWLDLPLQPLLGLPSLPNPLFF</sequence>
<protein>
    <submittedName>
        <fullName evidence="1">Uncharacterized protein</fullName>
    </submittedName>
</protein>
<evidence type="ECO:0000313" key="2">
    <source>
        <dbReference type="Proteomes" id="UP000276133"/>
    </source>
</evidence>